<dbReference type="GO" id="GO:0006364">
    <property type="term" value="P:rRNA processing"/>
    <property type="evidence" value="ECO:0007669"/>
    <property type="project" value="UniProtKB-UniRule"/>
</dbReference>
<evidence type="ECO:0000256" key="3">
    <source>
        <dbReference type="ARBA" id="ARBA00022552"/>
    </source>
</evidence>
<sequence length="173" mass="19423">MGETYLNVGKIVNTHGIRGELKVLPTTDFPDIRFARGSELVVECPLTGRRQTVRVERARRHRTTYIVKFEGLDHIGEAERHKGCLLKVSERHRAPLSEGEFYFHDIIGCRVVDESGVDIGVVTEILQPGANDVWVVERPQGKPILLPYIDDVVLGVDVKAKRVTVRLMEGLAD</sequence>
<reference evidence="8 9" key="1">
    <citation type="submission" date="2016-12" db="EMBL/GenBank/DDBJ databases">
        <title>Candidatus Reconcilibacillus cellulovorans genome.</title>
        <authorList>
            <person name="Kolinko S."/>
            <person name="Wu Y.-W."/>
            <person name="Tachea F."/>
            <person name="Denzel E."/>
            <person name="Hiras J."/>
            <person name="Baecker N."/>
            <person name="Chan L.J."/>
            <person name="Eichorst S.A."/>
            <person name="Frey D."/>
            <person name="Adams P.D."/>
            <person name="Pray T."/>
            <person name="Tanjore D."/>
            <person name="Petzold C.J."/>
            <person name="Gladden J.M."/>
            <person name="Simmons B.A."/>
            <person name="Singer S.W."/>
        </authorList>
    </citation>
    <scope>NUCLEOTIDE SEQUENCE [LARGE SCALE GENOMIC DNA]</scope>
    <source>
        <strain evidence="8">JTherm</strain>
    </source>
</reference>
<dbReference type="NCBIfam" id="TIGR02273">
    <property type="entry name" value="16S_RimM"/>
    <property type="match status" value="1"/>
</dbReference>
<dbReference type="HAMAP" id="MF_00014">
    <property type="entry name" value="Ribosome_mat_RimM"/>
    <property type="match status" value="1"/>
</dbReference>
<keyword evidence="3 5" id="KW-0698">rRNA processing</keyword>
<comment type="subunit">
    <text evidence="5">Binds ribosomal protein uS19.</text>
</comment>
<dbReference type="Proteomes" id="UP000243688">
    <property type="component" value="Unassembled WGS sequence"/>
</dbReference>
<protein>
    <recommendedName>
        <fullName evidence="5">Ribosome maturation factor RimM</fullName>
    </recommendedName>
</protein>
<dbReference type="InterPro" id="IPR011961">
    <property type="entry name" value="RimM"/>
</dbReference>
<evidence type="ECO:0000256" key="5">
    <source>
        <dbReference type="HAMAP-Rule" id="MF_00014"/>
    </source>
</evidence>
<dbReference type="InterPro" id="IPR036976">
    <property type="entry name" value="RimM_N_sf"/>
</dbReference>
<comment type="function">
    <text evidence="5">An accessory protein needed during the final step in the assembly of 30S ribosomal subunit, possibly for assembly of the head region. Essential for efficient processing of 16S rRNA. May be needed both before and after RbfA during the maturation of 16S rRNA. It has affinity for free ribosomal 30S subunits but not for 70S ribosomes.</text>
</comment>
<dbReference type="PANTHER" id="PTHR33692:SF1">
    <property type="entry name" value="RIBOSOME MATURATION FACTOR RIMM"/>
    <property type="match status" value="1"/>
</dbReference>
<dbReference type="AlphaFoldDB" id="A0A2A6E319"/>
<dbReference type="SUPFAM" id="SSF50447">
    <property type="entry name" value="Translation proteins"/>
    <property type="match status" value="1"/>
</dbReference>
<dbReference type="GO" id="GO:0043022">
    <property type="term" value="F:ribosome binding"/>
    <property type="evidence" value="ECO:0007669"/>
    <property type="project" value="InterPro"/>
</dbReference>
<dbReference type="InterPro" id="IPR009000">
    <property type="entry name" value="Transl_B-barrel_sf"/>
</dbReference>
<dbReference type="InterPro" id="IPR056792">
    <property type="entry name" value="PRC_RimM"/>
</dbReference>
<evidence type="ECO:0000259" key="7">
    <source>
        <dbReference type="Pfam" id="PF24986"/>
    </source>
</evidence>
<evidence type="ECO:0000256" key="1">
    <source>
        <dbReference type="ARBA" id="ARBA00022490"/>
    </source>
</evidence>
<keyword evidence="4 5" id="KW-0143">Chaperone</keyword>
<evidence type="ECO:0000256" key="4">
    <source>
        <dbReference type="ARBA" id="ARBA00023186"/>
    </source>
</evidence>
<name>A0A2A6E319_9BACL</name>
<comment type="similarity">
    <text evidence="5">Belongs to the RimM family.</text>
</comment>
<dbReference type="EMBL" id="MOXJ01000004">
    <property type="protein sequence ID" value="PDO11216.1"/>
    <property type="molecule type" value="Genomic_DNA"/>
</dbReference>
<keyword evidence="2 5" id="KW-0690">Ribosome biogenesis</keyword>
<dbReference type="SUPFAM" id="SSF50346">
    <property type="entry name" value="PRC-barrel domain"/>
    <property type="match status" value="1"/>
</dbReference>
<gene>
    <name evidence="5" type="primary">rimM</name>
    <name evidence="8" type="ORF">BLM47_03205</name>
</gene>
<dbReference type="GO" id="GO:0042274">
    <property type="term" value="P:ribosomal small subunit biogenesis"/>
    <property type="evidence" value="ECO:0007669"/>
    <property type="project" value="UniProtKB-UniRule"/>
</dbReference>
<evidence type="ECO:0000313" key="8">
    <source>
        <dbReference type="EMBL" id="PDO11216.1"/>
    </source>
</evidence>
<feature type="domain" description="Ribosome maturation factor RimM PRC barrel" evidence="7">
    <location>
        <begin position="104"/>
        <end position="171"/>
    </location>
</feature>
<evidence type="ECO:0000313" key="9">
    <source>
        <dbReference type="Proteomes" id="UP000243688"/>
    </source>
</evidence>
<dbReference type="Gene3D" id="2.40.30.60">
    <property type="entry name" value="RimM"/>
    <property type="match status" value="1"/>
</dbReference>
<dbReference type="GO" id="GO:0005737">
    <property type="term" value="C:cytoplasm"/>
    <property type="evidence" value="ECO:0007669"/>
    <property type="project" value="UniProtKB-SubCell"/>
</dbReference>
<comment type="subcellular location">
    <subcellularLocation>
        <location evidence="5">Cytoplasm</location>
    </subcellularLocation>
</comment>
<evidence type="ECO:0000259" key="6">
    <source>
        <dbReference type="Pfam" id="PF01782"/>
    </source>
</evidence>
<feature type="domain" description="RimM N-terminal" evidence="6">
    <location>
        <begin position="8"/>
        <end position="91"/>
    </location>
</feature>
<dbReference type="Gene3D" id="2.30.30.240">
    <property type="entry name" value="PRC-barrel domain"/>
    <property type="match status" value="1"/>
</dbReference>
<dbReference type="Pfam" id="PF24986">
    <property type="entry name" value="PRC_RimM"/>
    <property type="match status" value="1"/>
</dbReference>
<accession>A0A2A6E319</accession>
<keyword evidence="1 5" id="KW-0963">Cytoplasm</keyword>
<dbReference type="GO" id="GO:0005840">
    <property type="term" value="C:ribosome"/>
    <property type="evidence" value="ECO:0007669"/>
    <property type="project" value="InterPro"/>
</dbReference>
<comment type="domain">
    <text evidence="5">The PRC barrel domain binds ribosomal protein uS19.</text>
</comment>
<proteinExistence type="inferred from homology"/>
<dbReference type="Pfam" id="PF01782">
    <property type="entry name" value="RimM"/>
    <property type="match status" value="1"/>
</dbReference>
<comment type="caution">
    <text evidence="8">The sequence shown here is derived from an EMBL/GenBank/DDBJ whole genome shotgun (WGS) entry which is preliminary data.</text>
</comment>
<evidence type="ECO:0000256" key="2">
    <source>
        <dbReference type="ARBA" id="ARBA00022517"/>
    </source>
</evidence>
<dbReference type="InterPro" id="IPR002676">
    <property type="entry name" value="RimM_N"/>
</dbReference>
<dbReference type="PANTHER" id="PTHR33692">
    <property type="entry name" value="RIBOSOME MATURATION FACTOR RIMM"/>
    <property type="match status" value="1"/>
</dbReference>
<organism evidence="8 9">
    <name type="scientific">Candidatus Reconcilbacillus cellulovorans</name>
    <dbReference type="NCBI Taxonomy" id="1906605"/>
    <lineage>
        <taxon>Bacteria</taxon>
        <taxon>Bacillati</taxon>
        <taxon>Bacillota</taxon>
        <taxon>Bacilli</taxon>
        <taxon>Bacillales</taxon>
        <taxon>Paenibacillaceae</taxon>
        <taxon>Candidatus Reconcilbacillus</taxon>
    </lineage>
</organism>
<dbReference type="InterPro" id="IPR011033">
    <property type="entry name" value="PRC_barrel-like_sf"/>
</dbReference>